<dbReference type="OrthoDB" id="7351979at2"/>
<accession>A0A0K8MEF1</accession>
<comment type="caution">
    <text evidence="2">The sequence shown here is derived from an EMBL/GenBank/DDBJ whole genome shotgun (WGS) entry which is preliminary data.</text>
</comment>
<sequence>MVTDLEKWLMGAWGLQKEIYDHLAQQQGSFKGQAFFEEIEPHKARYGEEGELHYAAHHGSATQEYIYEFPHPYEAKIYRPQHRFFHDLDLRLGFWKIEHICAQDHYKGRFTVETQNNWTIDWDIKGPQKKLTMKYLYQRK</sequence>
<reference evidence="2 3" key="1">
    <citation type="submission" date="2015-03" db="EMBL/GenBank/DDBJ databases">
        <title>Caedibacter varicaedens, whole genome shotgun sequence.</title>
        <authorList>
            <person name="Suzuki H."/>
            <person name="Dapper A.L."/>
            <person name="Gibson A.K."/>
            <person name="Jackson C."/>
            <person name="Lee H."/>
            <person name="Pejaver V.R."/>
            <person name="Doak T."/>
            <person name="Lynch M."/>
        </authorList>
    </citation>
    <scope>NUCLEOTIDE SEQUENCE [LARGE SCALE GENOMIC DNA]</scope>
</reference>
<evidence type="ECO:0000259" key="1">
    <source>
        <dbReference type="Pfam" id="PF19834"/>
    </source>
</evidence>
<evidence type="ECO:0000313" key="2">
    <source>
        <dbReference type="EMBL" id="GAO98915.1"/>
    </source>
</evidence>
<dbReference type="Proteomes" id="UP000036771">
    <property type="component" value="Unassembled WGS sequence"/>
</dbReference>
<dbReference type="AlphaFoldDB" id="A0A0K8MEF1"/>
<evidence type="ECO:0000313" key="3">
    <source>
        <dbReference type="Proteomes" id="UP000036771"/>
    </source>
</evidence>
<feature type="domain" description="DUF6314" evidence="1">
    <location>
        <begin position="9"/>
        <end position="139"/>
    </location>
</feature>
<dbReference type="EMBL" id="BBVC01000101">
    <property type="protein sequence ID" value="GAO98915.1"/>
    <property type="molecule type" value="Genomic_DNA"/>
</dbReference>
<dbReference type="STRING" id="1629334.Cva_01585"/>
<name>A0A0K8MEF1_9PROT</name>
<keyword evidence="3" id="KW-1185">Reference proteome</keyword>
<organism evidence="2 3">
    <name type="scientific">Caedimonas varicaedens</name>
    <dbReference type="NCBI Taxonomy" id="1629334"/>
    <lineage>
        <taxon>Bacteria</taxon>
        <taxon>Pseudomonadati</taxon>
        <taxon>Pseudomonadota</taxon>
        <taxon>Alphaproteobacteria</taxon>
        <taxon>Holosporales</taxon>
        <taxon>Caedimonadaceae</taxon>
        <taxon>Caedimonas</taxon>
    </lineage>
</organism>
<protein>
    <recommendedName>
        <fullName evidence="1">DUF6314 domain-containing protein</fullName>
    </recommendedName>
</protein>
<dbReference type="InterPro" id="IPR045632">
    <property type="entry name" value="DUF6314"/>
</dbReference>
<proteinExistence type="predicted"/>
<gene>
    <name evidence="2" type="ORF">Cva_01585</name>
</gene>
<dbReference type="Pfam" id="PF19834">
    <property type="entry name" value="DUF6314"/>
    <property type="match status" value="1"/>
</dbReference>